<dbReference type="KEGG" id="gmw:113520387"/>
<accession>A0A6J1WXW9</accession>
<dbReference type="InterPro" id="IPR036259">
    <property type="entry name" value="MFS_trans_sf"/>
</dbReference>
<feature type="transmembrane region" description="Helical" evidence="5">
    <location>
        <begin position="353"/>
        <end position="373"/>
    </location>
</feature>
<keyword evidence="2 5" id="KW-0812">Transmembrane</keyword>
<dbReference type="InterPro" id="IPR020846">
    <property type="entry name" value="MFS_dom"/>
</dbReference>
<proteinExistence type="predicted"/>
<dbReference type="PROSITE" id="PS50850">
    <property type="entry name" value="MFS"/>
    <property type="match status" value="1"/>
</dbReference>
<organism evidence="7 8">
    <name type="scientific">Galleria mellonella</name>
    <name type="common">Greater wax moth</name>
    <dbReference type="NCBI Taxonomy" id="7137"/>
    <lineage>
        <taxon>Eukaryota</taxon>
        <taxon>Metazoa</taxon>
        <taxon>Ecdysozoa</taxon>
        <taxon>Arthropoda</taxon>
        <taxon>Hexapoda</taxon>
        <taxon>Insecta</taxon>
        <taxon>Pterygota</taxon>
        <taxon>Neoptera</taxon>
        <taxon>Endopterygota</taxon>
        <taxon>Lepidoptera</taxon>
        <taxon>Glossata</taxon>
        <taxon>Ditrysia</taxon>
        <taxon>Pyraloidea</taxon>
        <taxon>Pyralidae</taxon>
        <taxon>Galleriinae</taxon>
        <taxon>Galleria</taxon>
    </lineage>
</organism>
<dbReference type="InterPro" id="IPR005829">
    <property type="entry name" value="Sugar_transporter_CS"/>
</dbReference>
<feature type="transmembrane region" description="Helical" evidence="5">
    <location>
        <begin position="327"/>
        <end position="346"/>
    </location>
</feature>
<gene>
    <name evidence="8" type="primary">LOC113520387</name>
</gene>
<feature type="transmembrane region" description="Helical" evidence="5">
    <location>
        <begin position="399"/>
        <end position="417"/>
    </location>
</feature>
<feature type="domain" description="Major facilitator superfamily (MFS) profile" evidence="6">
    <location>
        <begin position="23"/>
        <end position="483"/>
    </location>
</feature>
<dbReference type="InParanoid" id="A0A6J1WXW9"/>
<dbReference type="GeneID" id="113520387"/>
<dbReference type="GO" id="GO:0016020">
    <property type="term" value="C:membrane"/>
    <property type="evidence" value="ECO:0007669"/>
    <property type="project" value="UniProtKB-SubCell"/>
</dbReference>
<dbReference type="Pfam" id="PF00083">
    <property type="entry name" value="Sugar_tr"/>
    <property type="match status" value="1"/>
</dbReference>
<dbReference type="GO" id="GO:0022857">
    <property type="term" value="F:transmembrane transporter activity"/>
    <property type="evidence" value="ECO:0007669"/>
    <property type="project" value="InterPro"/>
</dbReference>
<evidence type="ECO:0000256" key="1">
    <source>
        <dbReference type="ARBA" id="ARBA00004141"/>
    </source>
</evidence>
<dbReference type="Gene3D" id="1.20.1250.20">
    <property type="entry name" value="MFS general substrate transporter like domains"/>
    <property type="match status" value="1"/>
</dbReference>
<dbReference type="PROSITE" id="PS00216">
    <property type="entry name" value="SUGAR_TRANSPORT_1"/>
    <property type="match status" value="1"/>
</dbReference>
<dbReference type="AlphaFoldDB" id="A0A6J1WXW9"/>
<evidence type="ECO:0000256" key="4">
    <source>
        <dbReference type="ARBA" id="ARBA00023136"/>
    </source>
</evidence>
<feature type="transmembrane region" description="Helical" evidence="5">
    <location>
        <begin position="72"/>
        <end position="91"/>
    </location>
</feature>
<comment type="subcellular location">
    <subcellularLocation>
        <location evidence="1">Membrane</location>
        <topology evidence="1">Multi-pass membrane protein</topology>
    </subcellularLocation>
</comment>
<feature type="transmembrane region" description="Helical" evidence="5">
    <location>
        <begin position="429"/>
        <end position="449"/>
    </location>
</feature>
<evidence type="ECO:0000256" key="5">
    <source>
        <dbReference type="SAM" id="Phobius"/>
    </source>
</evidence>
<evidence type="ECO:0000256" key="3">
    <source>
        <dbReference type="ARBA" id="ARBA00022989"/>
    </source>
</evidence>
<keyword evidence="3 5" id="KW-1133">Transmembrane helix</keyword>
<dbReference type="OrthoDB" id="6133115at2759"/>
<feature type="transmembrane region" description="Helical" evidence="5">
    <location>
        <begin position="33"/>
        <end position="52"/>
    </location>
</feature>
<keyword evidence="4 5" id="KW-0472">Membrane</keyword>
<reference evidence="8" key="1">
    <citation type="submission" date="2025-08" db="UniProtKB">
        <authorList>
            <consortium name="RefSeq"/>
        </authorList>
    </citation>
    <scope>IDENTIFICATION</scope>
    <source>
        <tissue evidence="8">Whole larvae</tissue>
    </source>
</reference>
<evidence type="ECO:0000313" key="8">
    <source>
        <dbReference type="RefSeq" id="XP_026761515.1"/>
    </source>
</evidence>
<keyword evidence="7" id="KW-1185">Reference proteome</keyword>
<evidence type="ECO:0000256" key="2">
    <source>
        <dbReference type="ARBA" id="ARBA00022692"/>
    </source>
</evidence>
<sequence length="515" mass="57462">MVHKLQTEEAKVIAVSRFRSTAAQVIACMSPNLLLLDLGMAISFTTIALPNLLNAKDGLSLNDEQASWFGGIPYLTQPLGALISGPLVDYFGRKKANFLANFPHLIAWILMYYSWNLPSLFIANALLGVGSGVMEAPINSYVGEVTEPSIRGALCTFTQMFTSVGTLCMYFLGKVVTWRQAAVIAIAPPVASMLLILLVPESPTWLLYRGRQKQALKSLCNLRGWTTTENVRDEFDKLVDYTKELEKCAICVKVDPNNVNCNHHKMNWIRRTIDRFRYVMMSKETVRPLTLVILYFAFHIMSGYIPIRPNMVNVCGAFGMPDDGKDITLMVGIITFVTGVLVIGIIKMFGKRKLAVTAMLGIAISSTALSVYAKNNLDKSVFSYDTNTFPTEKNYVPQMLFYSLTTFTGFAIPWVLLGEVFPFRSRASAQGLAAAANYIINFIGAKTFINLETSVHLWGAFAVYAGIAYLGVIYLYFFLPETEGKSLQEIESYYSGKLRIFADDPFINIFKKLKR</sequence>
<dbReference type="SUPFAM" id="SSF103473">
    <property type="entry name" value="MFS general substrate transporter"/>
    <property type="match status" value="1"/>
</dbReference>
<dbReference type="FunFam" id="1.20.1250.20:FF:000249">
    <property type="entry name" value="facilitated trehalose transporter Tret1"/>
    <property type="match status" value="1"/>
</dbReference>
<evidence type="ECO:0000259" key="6">
    <source>
        <dbReference type="PROSITE" id="PS50850"/>
    </source>
</evidence>
<feature type="transmembrane region" description="Helical" evidence="5">
    <location>
        <begin position="285"/>
        <end position="307"/>
    </location>
</feature>
<evidence type="ECO:0000313" key="7">
    <source>
        <dbReference type="Proteomes" id="UP001652740"/>
    </source>
</evidence>
<dbReference type="InterPro" id="IPR050549">
    <property type="entry name" value="MFS_Trehalose_Transporter"/>
</dbReference>
<name>A0A6J1WXW9_GALME</name>
<dbReference type="RefSeq" id="XP_026761515.1">
    <property type="nucleotide sequence ID" value="XM_026905714.2"/>
</dbReference>
<feature type="transmembrane region" description="Helical" evidence="5">
    <location>
        <begin position="178"/>
        <end position="199"/>
    </location>
</feature>
<dbReference type="PANTHER" id="PTHR48021">
    <property type="match status" value="1"/>
</dbReference>
<dbReference type="InterPro" id="IPR005828">
    <property type="entry name" value="MFS_sugar_transport-like"/>
</dbReference>
<dbReference type="Proteomes" id="UP001652740">
    <property type="component" value="Unplaced"/>
</dbReference>
<dbReference type="PROSITE" id="PS00217">
    <property type="entry name" value="SUGAR_TRANSPORT_2"/>
    <property type="match status" value="1"/>
</dbReference>
<protein>
    <submittedName>
        <fullName evidence="8">Facilitated trehalose transporter Tret1-like</fullName>
    </submittedName>
</protein>
<feature type="transmembrane region" description="Helical" evidence="5">
    <location>
        <begin position="455"/>
        <end position="479"/>
    </location>
</feature>
<dbReference type="PANTHER" id="PTHR48021:SF39">
    <property type="entry name" value="MAJOR FACILITATOR SUPERFAMILY (MFS) PROFILE DOMAIN-CONTAINING PROTEIN"/>
    <property type="match status" value="1"/>
</dbReference>